<evidence type="ECO:0000313" key="3">
    <source>
        <dbReference type="WBParaSite" id="SSLN_0001728601-mRNA-1"/>
    </source>
</evidence>
<dbReference type="AlphaFoldDB" id="A0A183TJK3"/>
<gene>
    <name evidence="1" type="ORF">SSLN_LOCUS16651</name>
</gene>
<reference evidence="3" key="1">
    <citation type="submission" date="2016-06" db="UniProtKB">
        <authorList>
            <consortium name="WormBaseParasite"/>
        </authorList>
    </citation>
    <scope>IDENTIFICATION</scope>
</reference>
<proteinExistence type="predicted"/>
<keyword evidence="2" id="KW-1185">Reference proteome</keyword>
<protein>
    <submittedName>
        <fullName evidence="3">Endo/exonuclease/phosphatase domain-containing protein</fullName>
    </submittedName>
</protein>
<evidence type="ECO:0000313" key="2">
    <source>
        <dbReference type="Proteomes" id="UP000275846"/>
    </source>
</evidence>
<dbReference type="PANTHER" id="PTHR47027">
    <property type="entry name" value="REVERSE TRANSCRIPTASE DOMAIN-CONTAINING PROTEIN"/>
    <property type="match status" value="1"/>
</dbReference>
<dbReference type="OrthoDB" id="410404at2759"/>
<organism evidence="3">
    <name type="scientific">Schistocephalus solidus</name>
    <name type="common">Tapeworm</name>
    <dbReference type="NCBI Taxonomy" id="70667"/>
    <lineage>
        <taxon>Eukaryota</taxon>
        <taxon>Metazoa</taxon>
        <taxon>Spiralia</taxon>
        <taxon>Lophotrochozoa</taxon>
        <taxon>Platyhelminthes</taxon>
        <taxon>Cestoda</taxon>
        <taxon>Eucestoda</taxon>
        <taxon>Diphyllobothriidea</taxon>
        <taxon>Diphyllobothriidae</taxon>
        <taxon>Schistocephalus</taxon>
    </lineage>
</organism>
<name>A0A183TJK3_SCHSO</name>
<sequence>MPKDKFYEDLHALLATVPKAGKLIVLGDCNARVRADHPAWQGVLGPHGLGGSKTVVTHQPRPSAEYNAPRIHVNGAQLKNVKTFAYRGSPMSRHTRIDDSVAQRISKASQPFGWLQTSMWNRHSIHLDTKLKMYKAVVLTNLLYGAETWNVYSSQAKKLNHFHLSCLRRILNLTWQDRIPDTEVLERTGPATSMERPPGKNG</sequence>
<dbReference type="EMBL" id="UYSU01041356">
    <property type="protein sequence ID" value="VDM03037.1"/>
    <property type="molecule type" value="Genomic_DNA"/>
</dbReference>
<evidence type="ECO:0000313" key="1">
    <source>
        <dbReference type="EMBL" id="VDM03037.1"/>
    </source>
</evidence>
<dbReference type="WBParaSite" id="SSLN_0001728601-mRNA-1">
    <property type="protein sequence ID" value="SSLN_0001728601-mRNA-1"/>
    <property type="gene ID" value="SSLN_0001728601"/>
</dbReference>
<dbReference type="PANTHER" id="PTHR47027:SF26">
    <property type="entry name" value="REVERSE TRANSCRIPTASE DOMAIN-CONTAINING PROTEIN"/>
    <property type="match status" value="1"/>
</dbReference>
<reference evidence="1 2" key="2">
    <citation type="submission" date="2018-11" db="EMBL/GenBank/DDBJ databases">
        <authorList>
            <consortium name="Pathogen Informatics"/>
        </authorList>
    </citation>
    <scope>NUCLEOTIDE SEQUENCE [LARGE SCALE GENOMIC DNA]</scope>
    <source>
        <strain evidence="1 2">NST_G2</strain>
    </source>
</reference>
<dbReference type="Proteomes" id="UP000275846">
    <property type="component" value="Unassembled WGS sequence"/>
</dbReference>
<accession>A0A183TJK3</accession>